<reference evidence="1 2" key="1">
    <citation type="journal article" date="2015" name="Genome Announc.">
        <title>Draft Genome Sequence and Gene Annotation of the Entomopathogenic Fungus Verticillium hemipterigenum.</title>
        <authorList>
            <person name="Horn F."/>
            <person name="Habel A."/>
            <person name="Scharf D.H."/>
            <person name="Dworschak J."/>
            <person name="Brakhage A.A."/>
            <person name="Guthke R."/>
            <person name="Hertweck C."/>
            <person name="Linde J."/>
        </authorList>
    </citation>
    <scope>NUCLEOTIDE SEQUENCE [LARGE SCALE GENOMIC DNA]</scope>
</reference>
<evidence type="ECO:0000313" key="1">
    <source>
        <dbReference type="EMBL" id="CEJ95157.1"/>
    </source>
</evidence>
<sequence>MEVSNHFAVGYRCGICNWPLSDAEEDPVYLLVGNSDSTGFVKHLGPFYYPPLNYHRNLNGSVYLCRTPDCSDCTESSEAVAVHNDCFGSIPKLTTVYTIDHLWITISWRSPWRQAPYFQLEDMTPKPDFAALDKLGIPLIRRLPPEIVHIIYKYSQTSDFWRYCDMFSLGRSLVPLSKPPFSVPLGDISTWTRGGQVERITDQGLPIIRLTIDSWGLKKIESLSSYPKFKNWRTDHLRYVVTDRSKVNGILAHCLGGIMRLQFPKMPYPGFQTWDTPTPPNMEECALFAWYMTEQTQFRVIDLDQVFGLTFFCHEGNLYDIHVHTKMSPCAKPTYHKLSGRRQLNVVWVYVPISKTDSITVMGQRVLKRENSIPSRICVLLRLRLAGDIFVALSAADYNGDLRFSQTNPQNFIYSVPDSRALSVFGVFTPEPELVASVKAFHYPIRDDPPIDRAYFAAAPLSHIDDLKVFHDAETGSCVGILLRYNNGAERCVGQCRLGVDNVQYFERPNRICLRKIESDFDTDDPDEFDTVPPTQNALVSAACNADHDHAEPGWACLPMRGELQCWFSCEETDVRVMVD</sequence>
<dbReference type="Proteomes" id="UP000039046">
    <property type="component" value="Unassembled WGS sequence"/>
</dbReference>
<dbReference type="STRING" id="1531966.A0A0A1TTL9"/>
<dbReference type="OrthoDB" id="4961586at2759"/>
<dbReference type="EMBL" id="CDHN01000008">
    <property type="protein sequence ID" value="CEJ95157.1"/>
    <property type="molecule type" value="Genomic_DNA"/>
</dbReference>
<proteinExistence type="predicted"/>
<protein>
    <submittedName>
        <fullName evidence="1">Uncharacterized protein</fullName>
    </submittedName>
</protein>
<name>A0A0A1TTL9_9HYPO</name>
<evidence type="ECO:0000313" key="2">
    <source>
        <dbReference type="Proteomes" id="UP000039046"/>
    </source>
</evidence>
<gene>
    <name evidence="1" type="ORF">VHEMI10655</name>
</gene>
<keyword evidence="2" id="KW-1185">Reference proteome</keyword>
<dbReference type="AlphaFoldDB" id="A0A0A1TTL9"/>
<accession>A0A0A1TTL9</accession>
<organism evidence="1 2">
    <name type="scientific">[Torrubiella] hemipterigena</name>
    <dbReference type="NCBI Taxonomy" id="1531966"/>
    <lineage>
        <taxon>Eukaryota</taxon>
        <taxon>Fungi</taxon>
        <taxon>Dikarya</taxon>
        <taxon>Ascomycota</taxon>
        <taxon>Pezizomycotina</taxon>
        <taxon>Sordariomycetes</taxon>
        <taxon>Hypocreomycetidae</taxon>
        <taxon>Hypocreales</taxon>
        <taxon>Clavicipitaceae</taxon>
        <taxon>Clavicipitaceae incertae sedis</taxon>
        <taxon>'Torrubiella' clade</taxon>
    </lineage>
</organism>
<dbReference type="HOGENOM" id="CLU_024198_0_0_1"/>